<accession>A0A5C3LW68</accession>
<dbReference type="Pfam" id="PF01185">
    <property type="entry name" value="Hydrophobin"/>
    <property type="match status" value="1"/>
</dbReference>
<sequence>MRETVCISNIQCCNSLQSAESAQGAGVLGGPVGISAGCITGLIGLSCTPISVLGIGGNNCTAQTACCLGKTYGTVTVGCNHINLDL</sequence>
<evidence type="ECO:0000256" key="5">
    <source>
        <dbReference type="ARBA" id="ARBA00023157"/>
    </source>
</evidence>
<dbReference type="CDD" id="cd23507">
    <property type="entry name" value="hydrophobin_I"/>
    <property type="match status" value="1"/>
</dbReference>
<dbReference type="GO" id="GO:0009277">
    <property type="term" value="C:fungal-type cell wall"/>
    <property type="evidence" value="ECO:0007669"/>
    <property type="project" value="InterPro"/>
</dbReference>
<name>A0A5C3LW68_9AGAR</name>
<comment type="similarity">
    <text evidence="2 6">Belongs to the fungal hydrophobin family.</text>
</comment>
<keyword evidence="4 6" id="KW-0964">Secreted</keyword>
<evidence type="ECO:0000313" key="7">
    <source>
        <dbReference type="EMBL" id="TFK37479.1"/>
    </source>
</evidence>
<dbReference type="GO" id="GO:0005199">
    <property type="term" value="F:structural constituent of cell wall"/>
    <property type="evidence" value="ECO:0007669"/>
    <property type="project" value="InterPro"/>
</dbReference>
<organism evidence="7 8">
    <name type="scientific">Crucibulum laeve</name>
    <dbReference type="NCBI Taxonomy" id="68775"/>
    <lineage>
        <taxon>Eukaryota</taxon>
        <taxon>Fungi</taxon>
        <taxon>Dikarya</taxon>
        <taxon>Basidiomycota</taxon>
        <taxon>Agaricomycotina</taxon>
        <taxon>Agaricomycetes</taxon>
        <taxon>Agaricomycetidae</taxon>
        <taxon>Agaricales</taxon>
        <taxon>Agaricineae</taxon>
        <taxon>Nidulariaceae</taxon>
        <taxon>Crucibulum</taxon>
    </lineage>
</organism>
<evidence type="ECO:0000313" key="8">
    <source>
        <dbReference type="Proteomes" id="UP000308652"/>
    </source>
</evidence>
<evidence type="ECO:0000256" key="1">
    <source>
        <dbReference type="ARBA" id="ARBA00004191"/>
    </source>
</evidence>
<evidence type="ECO:0000256" key="3">
    <source>
        <dbReference type="ARBA" id="ARBA00022512"/>
    </source>
</evidence>
<keyword evidence="8" id="KW-1185">Reference proteome</keyword>
<dbReference type="SMART" id="SM00075">
    <property type="entry name" value="HYDRO"/>
    <property type="match status" value="1"/>
</dbReference>
<proteinExistence type="inferred from homology"/>
<evidence type="ECO:0000256" key="6">
    <source>
        <dbReference type="RuleBase" id="RU365009"/>
    </source>
</evidence>
<dbReference type="Proteomes" id="UP000308652">
    <property type="component" value="Unassembled WGS sequence"/>
</dbReference>
<dbReference type="AlphaFoldDB" id="A0A5C3LW68"/>
<reference evidence="7 8" key="1">
    <citation type="journal article" date="2019" name="Nat. Ecol. Evol.">
        <title>Megaphylogeny resolves global patterns of mushroom evolution.</title>
        <authorList>
            <person name="Varga T."/>
            <person name="Krizsan K."/>
            <person name="Foldi C."/>
            <person name="Dima B."/>
            <person name="Sanchez-Garcia M."/>
            <person name="Sanchez-Ramirez S."/>
            <person name="Szollosi G.J."/>
            <person name="Szarkandi J.G."/>
            <person name="Papp V."/>
            <person name="Albert L."/>
            <person name="Andreopoulos W."/>
            <person name="Angelini C."/>
            <person name="Antonin V."/>
            <person name="Barry K.W."/>
            <person name="Bougher N.L."/>
            <person name="Buchanan P."/>
            <person name="Buyck B."/>
            <person name="Bense V."/>
            <person name="Catcheside P."/>
            <person name="Chovatia M."/>
            <person name="Cooper J."/>
            <person name="Damon W."/>
            <person name="Desjardin D."/>
            <person name="Finy P."/>
            <person name="Geml J."/>
            <person name="Haridas S."/>
            <person name="Hughes K."/>
            <person name="Justo A."/>
            <person name="Karasinski D."/>
            <person name="Kautmanova I."/>
            <person name="Kiss B."/>
            <person name="Kocsube S."/>
            <person name="Kotiranta H."/>
            <person name="LaButti K.M."/>
            <person name="Lechner B.E."/>
            <person name="Liimatainen K."/>
            <person name="Lipzen A."/>
            <person name="Lukacs Z."/>
            <person name="Mihaltcheva S."/>
            <person name="Morgado L.N."/>
            <person name="Niskanen T."/>
            <person name="Noordeloos M.E."/>
            <person name="Ohm R.A."/>
            <person name="Ortiz-Santana B."/>
            <person name="Ovrebo C."/>
            <person name="Racz N."/>
            <person name="Riley R."/>
            <person name="Savchenko A."/>
            <person name="Shiryaev A."/>
            <person name="Soop K."/>
            <person name="Spirin V."/>
            <person name="Szebenyi C."/>
            <person name="Tomsovsky M."/>
            <person name="Tulloss R.E."/>
            <person name="Uehling J."/>
            <person name="Grigoriev I.V."/>
            <person name="Vagvolgyi C."/>
            <person name="Papp T."/>
            <person name="Martin F.M."/>
            <person name="Miettinen O."/>
            <person name="Hibbett D.S."/>
            <person name="Nagy L.G."/>
        </authorList>
    </citation>
    <scope>NUCLEOTIDE SEQUENCE [LARGE SCALE GENOMIC DNA]</scope>
    <source>
        <strain evidence="7 8">CBS 166.37</strain>
    </source>
</reference>
<keyword evidence="5 6" id="KW-1015">Disulfide bond</keyword>
<dbReference type="InterPro" id="IPR001338">
    <property type="entry name" value="Class_I_Hydrophobin"/>
</dbReference>
<protein>
    <recommendedName>
        <fullName evidence="6">Hydrophobin</fullName>
    </recommendedName>
</protein>
<comment type="subcellular location">
    <subcellularLocation>
        <location evidence="1 6">Secreted</location>
        <location evidence="1 6">Cell wall</location>
    </subcellularLocation>
</comment>
<evidence type="ECO:0000256" key="2">
    <source>
        <dbReference type="ARBA" id="ARBA00010446"/>
    </source>
</evidence>
<evidence type="ECO:0000256" key="4">
    <source>
        <dbReference type="ARBA" id="ARBA00022525"/>
    </source>
</evidence>
<keyword evidence="3 6" id="KW-0134">Cell wall</keyword>
<keyword evidence="6" id="KW-0732">Signal</keyword>
<dbReference type="EMBL" id="ML213608">
    <property type="protein sequence ID" value="TFK37479.1"/>
    <property type="molecule type" value="Genomic_DNA"/>
</dbReference>
<dbReference type="OrthoDB" id="4225815at2759"/>
<gene>
    <name evidence="7" type="ORF">BDQ12DRAFT_724306</name>
</gene>